<reference evidence="1" key="1">
    <citation type="journal article" date="2015" name="PeerJ">
        <title>First genomic representation of candidate bacterial phylum KSB3 points to enhanced environmental sensing as a trigger of wastewater bulking.</title>
        <authorList>
            <person name="Sekiguchi Y."/>
            <person name="Ohashi A."/>
            <person name="Parks D.H."/>
            <person name="Yamauchi T."/>
            <person name="Tyson G.W."/>
            <person name="Hugenholtz P."/>
        </authorList>
    </citation>
    <scope>NUCLEOTIDE SEQUENCE [LARGE SCALE GENOMIC DNA]</scope>
</reference>
<proteinExistence type="predicted"/>
<keyword evidence="2" id="KW-1185">Reference proteome</keyword>
<dbReference type="HOGENOM" id="CLU_156416_0_0_0"/>
<dbReference type="Proteomes" id="UP000030700">
    <property type="component" value="Unassembled WGS sequence"/>
</dbReference>
<gene>
    <name evidence="1" type="ORF">U14_02222</name>
</gene>
<evidence type="ECO:0008006" key="3">
    <source>
        <dbReference type="Google" id="ProtNLM"/>
    </source>
</evidence>
<accession>A0A0S6VXD8</accession>
<organism evidence="1">
    <name type="scientific">Candidatus Moduliflexus flocculans</name>
    <dbReference type="NCBI Taxonomy" id="1499966"/>
    <lineage>
        <taxon>Bacteria</taxon>
        <taxon>Candidatus Moduliflexota</taxon>
        <taxon>Candidatus Moduliflexia</taxon>
        <taxon>Candidatus Moduliflexales</taxon>
        <taxon>Candidatus Moduliflexaceae</taxon>
    </lineage>
</organism>
<evidence type="ECO:0000313" key="2">
    <source>
        <dbReference type="Proteomes" id="UP000030700"/>
    </source>
</evidence>
<dbReference type="AlphaFoldDB" id="A0A0S6VXD8"/>
<dbReference type="STRING" id="1499966.U14_02222"/>
<sequence length="134" mass="14757">MANLNEVCQNIVSDVQDALACGVVDLNTGMMMGVHHTVPYFTQSYLDAVAAAAVEMMRGKTVRRVEQLISKHRGVETKEVFEEIFINSANVFHFMALIRAKQSLVVLVTKKTTNQGMGWASLRASMDDIIAALP</sequence>
<dbReference type="EMBL" id="DF820456">
    <property type="protein sequence ID" value="GAK50980.1"/>
    <property type="molecule type" value="Genomic_DNA"/>
</dbReference>
<name>A0A0S6VXD8_9BACT</name>
<evidence type="ECO:0000313" key="1">
    <source>
        <dbReference type="EMBL" id="GAK50980.1"/>
    </source>
</evidence>
<protein>
    <recommendedName>
        <fullName evidence="3">Roadblock/LAMTOR2 domain-containing protein</fullName>
    </recommendedName>
</protein>